<comment type="caution">
    <text evidence="1">The sequence shown here is derived from an EMBL/GenBank/DDBJ whole genome shotgun (WGS) entry which is preliminary data.</text>
</comment>
<sequence length="93" mass="10491">MSVVPKTKENVRKCMCTKCPSYTLICKVKSVPDKVSVSFSDLESKGHAEVMFCAYEPSRCIEKEKGCLCETCELFREYNLKNSFYCIVAGGKL</sequence>
<dbReference type="InterPro" id="IPR020075">
    <property type="entry name" value="Uncharacterised_AF2234"/>
</dbReference>
<proteinExistence type="predicted"/>
<dbReference type="Pfam" id="PF10967">
    <property type="entry name" value="DUF2769"/>
    <property type="match status" value="1"/>
</dbReference>
<dbReference type="RefSeq" id="WP_050740480.1">
    <property type="nucleotide sequence ID" value="NZ_LGYO01000027.1"/>
</dbReference>
<name>A0A0L6U169_9FIRM</name>
<dbReference type="EMBL" id="LGYO01000027">
    <property type="protein sequence ID" value="KNZ41545.1"/>
    <property type="molecule type" value="Genomic_DNA"/>
</dbReference>
<dbReference type="AlphaFoldDB" id="A0A0L6U169"/>
<evidence type="ECO:0000313" key="2">
    <source>
        <dbReference type="Proteomes" id="UP000036873"/>
    </source>
</evidence>
<reference evidence="2" key="1">
    <citation type="submission" date="2015-07" db="EMBL/GenBank/DDBJ databases">
        <title>Draft genome sequence of Acetobacterium bakii DSM 8293, a potential psychrophilic chemical producer through syngas fermentation.</title>
        <authorList>
            <person name="Song Y."/>
            <person name="Hwang S."/>
            <person name="Cho B.-K."/>
        </authorList>
    </citation>
    <scope>NUCLEOTIDE SEQUENCE [LARGE SCALE GENOMIC DNA]</scope>
    <source>
        <strain evidence="2">DSM 8239</strain>
    </source>
</reference>
<dbReference type="Proteomes" id="UP000036873">
    <property type="component" value="Unassembled WGS sequence"/>
</dbReference>
<dbReference type="OrthoDB" id="24355at2"/>
<accession>A0A0L6U169</accession>
<gene>
    <name evidence="1" type="ORF">AKG39_11170</name>
</gene>
<keyword evidence="2" id="KW-1185">Reference proteome</keyword>
<evidence type="ECO:0000313" key="1">
    <source>
        <dbReference type="EMBL" id="KNZ41545.1"/>
    </source>
</evidence>
<organism evidence="1 2">
    <name type="scientific">Acetobacterium bakii</name>
    <dbReference type="NCBI Taxonomy" id="52689"/>
    <lineage>
        <taxon>Bacteria</taxon>
        <taxon>Bacillati</taxon>
        <taxon>Bacillota</taxon>
        <taxon>Clostridia</taxon>
        <taxon>Eubacteriales</taxon>
        <taxon>Eubacteriaceae</taxon>
        <taxon>Acetobacterium</taxon>
    </lineage>
</organism>
<dbReference type="PATRIC" id="fig|52689.4.peg.1459"/>
<evidence type="ECO:0008006" key="3">
    <source>
        <dbReference type="Google" id="ProtNLM"/>
    </source>
</evidence>
<protein>
    <recommendedName>
        <fullName evidence="3">DUF2769 domain-containing protein</fullName>
    </recommendedName>
</protein>